<evidence type="ECO:0000256" key="2">
    <source>
        <dbReference type="ARBA" id="ARBA00008335"/>
    </source>
</evidence>
<dbReference type="Pfam" id="PF07690">
    <property type="entry name" value="MFS_1"/>
    <property type="match status" value="1"/>
</dbReference>
<evidence type="ECO:0000256" key="6">
    <source>
        <dbReference type="ARBA" id="ARBA00022989"/>
    </source>
</evidence>
<dbReference type="PANTHER" id="PTHR43271:SF1">
    <property type="entry name" value="INNER MEMBRANE TRANSPORT PROTEIN YNFM"/>
    <property type="match status" value="1"/>
</dbReference>
<feature type="transmembrane region" description="Helical" evidence="8">
    <location>
        <begin position="292"/>
        <end position="310"/>
    </location>
</feature>
<feature type="transmembrane region" description="Helical" evidence="8">
    <location>
        <begin position="258"/>
        <end position="280"/>
    </location>
</feature>
<dbReference type="InterPro" id="IPR036259">
    <property type="entry name" value="MFS_trans_sf"/>
</dbReference>
<evidence type="ECO:0000256" key="7">
    <source>
        <dbReference type="ARBA" id="ARBA00023136"/>
    </source>
</evidence>
<dbReference type="InterPro" id="IPR011701">
    <property type="entry name" value="MFS"/>
</dbReference>
<dbReference type="SUPFAM" id="SSF103473">
    <property type="entry name" value="MFS general substrate transporter"/>
    <property type="match status" value="1"/>
</dbReference>
<reference evidence="10 11" key="1">
    <citation type="submission" date="2016-10" db="EMBL/GenBank/DDBJ databases">
        <authorList>
            <person name="de Groot N.N."/>
        </authorList>
    </citation>
    <scope>NUCLEOTIDE SEQUENCE [LARGE SCALE GENOMIC DNA]</scope>
    <source>
        <strain evidence="10 11">DSM 21799</strain>
    </source>
</reference>
<keyword evidence="3" id="KW-0813">Transport</keyword>
<evidence type="ECO:0000259" key="9">
    <source>
        <dbReference type="PROSITE" id="PS50850"/>
    </source>
</evidence>
<dbReference type="PROSITE" id="PS50850">
    <property type="entry name" value="MFS"/>
    <property type="match status" value="1"/>
</dbReference>
<dbReference type="Proteomes" id="UP000199183">
    <property type="component" value="Unassembled WGS sequence"/>
</dbReference>
<dbReference type="PANTHER" id="PTHR43271">
    <property type="entry name" value="BLL2771 PROTEIN"/>
    <property type="match status" value="1"/>
</dbReference>
<accession>A0A1H4T7Y5</accession>
<evidence type="ECO:0000313" key="10">
    <source>
        <dbReference type="EMBL" id="SEC52231.1"/>
    </source>
</evidence>
<evidence type="ECO:0000256" key="1">
    <source>
        <dbReference type="ARBA" id="ARBA00004651"/>
    </source>
</evidence>
<dbReference type="STRING" id="640635.SAMN04489806_3121"/>
<keyword evidence="5 8" id="KW-0812">Transmembrane</keyword>
<evidence type="ECO:0000256" key="5">
    <source>
        <dbReference type="ARBA" id="ARBA00022692"/>
    </source>
</evidence>
<name>A0A1H4T7Y5_9MICO</name>
<feature type="transmembrane region" description="Helical" evidence="8">
    <location>
        <begin position="64"/>
        <end position="84"/>
    </location>
</feature>
<comment type="subcellular location">
    <subcellularLocation>
        <location evidence="1">Cell membrane</location>
        <topology evidence="1">Multi-pass membrane protein</topology>
    </subcellularLocation>
</comment>
<dbReference type="EMBL" id="FNRY01000002">
    <property type="protein sequence ID" value="SEC52231.1"/>
    <property type="molecule type" value="Genomic_DNA"/>
</dbReference>
<dbReference type="RefSeq" id="WP_245723736.1">
    <property type="nucleotide sequence ID" value="NZ_FNRY01000002.1"/>
</dbReference>
<feature type="transmembrane region" description="Helical" evidence="8">
    <location>
        <begin position="179"/>
        <end position="202"/>
    </location>
</feature>
<keyword evidence="11" id="KW-1185">Reference proteome</keyword>
<protein>
    <submittedName>
        <fullName evidence="10">Predicted arabinose efflux permease, MFS family</fullName>
    </submittedName>
</protein>
<proteinExistence type="inferred from homology"/>
<dbReference type="InterPro" id="IPR020846">
    <property type="entry name" value="MFS_dom"/>
</dbReference>
<keyword evidence="6 8" id="KW-1133">Transmembrane helix</keyword>
<evidence type="ECO:0000256" key="8">
    <source>
        <dbReference type="SAM" id="Phobius"/>
    </source>
</evidence>
<feature type="transmembrane region" description="Helical" evidence="8">
    <location>
        <begin position="356"/>
        <end position="376"/>
    </location>
</feature>
<feature type="transmembrane region" description="Helical" evidence="8">
    <location>
        <begin position="228"/>
        <end position="246"/>
    </location>
</feature>
<gene>
    <name evidence="10" type="ORF">SAMN04489806_3121</name>
</gene>
<feature type="transmembrane region" description="Helical" evidence="8">
    <location>
        <begin position="152"/>
        <end position="173"/>
    </location>
</feature>
<evidence type="ECO:0000256" key="3">
    <source>
        <dbReference type="ARBA" id="ARBA00022448"/>
    </source>
</evidence>
<feature type="domain" description="Major facilitator superfamily (MFS) profile" evidence="9">
    <location>
        <begin position="27"/>
        <end position="403"/>
    </location>
</feature>
<organism evidence="10 11">
    <name type="scientific">Paramicrobacterium humi</name>
    <dbReference type="NCBI Taxonomy" id="640635"/>
    <lineage>
        <taxon>Bacteria</taxon>
        <taxon>Bacillati</taxon>
        <taxon>Actinomycetota</taxon>
        <taxon>Actinomycetes</taxon>
        <taxon>Micrococcales</taxon>
        <taxon>Microbacteriaceae</taxon>
        <taxon>Paramicrobacterium</taxon>
    </lineage>
</organism>
<sequence>MIPPRDPGPPPDRWHGHEHGSPEYRRLIAALFFAGVATFAQLYSPQALLPLIARDLHVTESTSAVLISAATLGLAIGVIPWSLVADRVGRVRAMTIAVIAATVLGILVPFAPGIELMLGLRLLEGLMLGGVPALAIAYLSEELAPAHTARAAGTYIAGTTIGGLSGRLVAGAFADIAGWRVGILAVAALCAAAAALFVVLAPPPRGFRPGRRTGVLRRVRGAVASPRLWALYAQGFLLMGGFVAMYNFLGFRLERAPFALSTGAVSLMFLAYLAGTWSSARVGALAERWGRLRVLAGGILVMVCGVLVTLSDQLVVVLAGLVIMTAGFFAAHAIASGWTGQLATTGRAQASSLYNLMYYSGSSLFGWLGGIFLAGFGWPGTAVMIVTLALVGLVIAGAALRRV</sequence>
<dbReference type="AlphaFoldDB" id="A0A1H4T7Y5"/>
<feature type="transmembrane region" description="Helical" evidence="8">
    <location>
        <begin position="118"/>
        <end position="140"/>
    </location>
</feature>
<comment type="similarity">
    <text evidence="2">Belongs to the major facilitator superfamily.</text>
</comment>
<dbReference type="CDD" id="cd17324">
    <property type="entry name" value="MFS_NepI_like"/>
    <property type="match status" value="1"/>
</dbReference>
<feature type="transmembrane region" description="Helical" evidence="8">
    <location>
        <begin position="382"/>
        <end position="400"/>
    </location>
</feature>
<keyword evidence="7 8" id="KW-0472">Membrane</keyword>
<dbReference type="Gene3D" id="1.20.1250.20">
    <property type="entry name" value="MFS general substrate transporter like domains"/>
    <property type="match status" value="1"/>
</dbReference>
<feature type="transmembrane region" description="Helical" evidence="8">
    <location>
        <begin position="27"/>
        <end position="44"/>
    </location>
</feature>
<dbReference type="GO" id="GO:0005886">
    <property type="term" value="C:plasma membrane"/>
    <property type="evidence" value="ECO:0007669"/>
    <property type="project" value="UniProtKB-SubCell"/>
</dbReference>
<feature type="transmembrane region" description="Helical" evidence="8">
    <location>
        <begin position="316"/>
        <end position="335"/>
    </location>
</feature>
<keyword evidence="4" id="KW-1003">Cell membrane</keyword>
<feature type="transmembrane region" description="Helical" evidence="8">
    <location>
        <begin position="91"/>
        <end position="112"/>
    </location>
</feature>
<dbReference type="GO" id="GO:0022857">
    <property type="term" value="F:transmembrane transporter activity"/>
    <property type="evidence" value="ECO:0007669"/>
    <property type="project" value="InterPro"/>
</dbReference>
<evidence type="ECO:0000256" key="4">
    <source>
        <dbReference type="ARBA" id="ARBA00022475"/>
    </source>
</evidence>
<evidence type="ECO:0000313" key="11">
    <source>
        <dbReference type="Proteomes" id="UP000199183"/>
    </source>
</evidence>